<evidence type="ECO:0000313" key="1">
    <source>
        <dbReference type="EMBL" id="KAI0091434.1"/>
    </source>
</evidence>
<sequence length="174" mass="19496">MLNAPCKTPSRFPIQDNFNPGVKHFEQALAEPQTNRHLHFKPSDGYTKPFCRFTSTPRTGKNETKIPLTVILSLLTSSSFESHEWPTQTHPCRILGPITLGPLQSWRQYQASCQSVSLDEAKRFPLQFIVHQCITSGVLILLTLTHQDFKYCKNNGRIGLGTVRLVGSVAPVPP</sequence>
<evidence type="ECO:0000313" key="2">
    <source>
        <dbReference type="Proteomes" id="UP001055072"/>
    </source>
</evidence>
<gene>
    <name evidence="1" type="ORF">BDY19DRAFT_626553</name>
</gene>
<accession>A0ACB8UBI6</accession>
<reference evidence="1" key="1">
    <citation type="journal article" date="2021" name="Environ. Microbiol.">
        <title>Gene family expansions and transcriptome signatures uncover fungal adaptations to wood decay.</title>
        <authorList>
            <person name="Hage H."/>
            <person name="Miyauchi S."/>
            <person name="Viragh M."/>
            <person name="Drula E."/>
            <person name="Min B."/>
            <person name="Chaduli D."/>
            <person name="Navarro D."/>
            <person name="Favel A."/>
            <person name="Norest M."/>
            <person name="Lesage-Meessen L."/>
            <person name="Balint B."/>
            <person name="Merenyi Z."/>
            <person name="de Eugenio L."/>
            <person name="Morin E."/>
            <person name="Martinez A.T."/>
            <person name="Baldrian P."/>
            <person name="Stursova M."/>
            <person name="Martinez M.J."/>
            <person name="Novotny C."/>
            <person name="Magnuson J.K."/>
            <person name="Spatafora J.W."/>
            <person name="Maurice S."/>
            <person name="Pangilinan J."/>
            <person name="Andreopoulos W."/>
            <person name="LaButti K."/>
            <person name="Hundley H."/>
            <person name="Na H."/>
            <person name="Kuo A."/>
            <person name="Barry K."/>
            <person name="Lipzen A."/>
            <person name="Henrissat B."/>
            <person name="Riley R."/>
            <person name="Ahrendt S."/>
            <person name="Nagy L.G."/>
            <person name="Grigoriev I.V."/>
            <person name="Martin F."/>
            <person name="Rosso M.N."/>
        </authorList>
    </citation>
    <scope>NUCLEOTIDE SEQUENCE</scope>
    <source>
        <strain evidence="1">CBS 384.51</strain>
    </source>
</reference>
<keyword evidence="2" id="KW-1185">Reference proteome</keyword>
<comment type="caution">
    <text evidence="1">The sequence shown here is derived from an EMBL/GenBank/DDBJ whole genome shotgun (WGS) entry which is preliminary data.</text>
</comment>
<dbReference type="Proteomes" id="UP001055072">
    <property type="component" value="Unassembled WGS sequence"/>
</dbReference>
<organism evidence="1 2">
    <name type="scientific">Irpex rosettiformis</name>
    <dbReference type="NCBI Taxonomy" id="378272"/>
    <lineage>
        <taxon>Eukaryota</taxon>
        <taxon>Fungi</taxon>
        <taxon>Dikarya</taxon>
        <taxon>Basidiomycota</taxon>
        <taxon>Agaricomycotina</taxon>
        <taxon>Agaricomycetes</taxon>
        <taxon>Polyporales</taxon>
        <taxon>Irpicaceae</taxon>
        <taxon>Irpex</taxon>
    </lineage>
</organism>
<dbReference type="EMBL" id="MU274905">
    <property type="protein sequence ID" value="KAI0091434.1"/>
    <property type="molecule type" value="Genomic_DNA"/>
</dbReference>
<proteinExistence type="predicted"/>
<protein>
    <submittedName>
        <fullName evidence="1">Uncharacterized protein</fullName>
    </submittedName>
</protein>
<name>A0ACB8UBI6_9APHY</name>